<evidence type="ECO:0000259" key="1">
    <source>
        <dbReference type="Pfam" id="PF01717"/>
    </source>
</evidence>
<sequence>MKSHVVGSLLRPPALLAAREHQVSAERLRELENEAVDAAIALQEAAGIDVITDGEQRRGVYFDSLAGVLDGITPVLPGQSEVLDKMVGADAWHTDESATELADLEAKLLITGRLARRESLALQEFEYASQRAKHPLKVTLPSPSSIALVFWSDEHSTAAYRDVSEAMDHVAELLREEISALAARGCRYVQVDAPDLTFPINEAKFFYEAAGLDRDRFLAKSVELLNSVMTEPGVTFSTHVCRGNNQGQWHTSGGYGAIAAQVFPRLDNADLVFLEYDDERSGGFEPLAEVPDDKVVVLGLISTKTDVVESRADVERRIEEAARFHPLEKLAISPQCGFASAMQGNPLSEATQRAKLELVGEIGRSLAS</sequence>
<dbReference type="InterPro" id="IPR002629">
    <property type="entry name" value="Met_Synth_C/arc"/>
</dbReference>
<evidence type="ECO:0000313" key="3">
    <source>
        <dbReference type="Proteomes" id="UP001501747"/>
    </source>
</evidence>
<name>A0ABP7TST9_9PSEU</name>
<proteinExistence type="predicted"/>
<protein>
    <submittedName>
        <fullName evidence="2">Cobalamin-independent methionine synthase II family protein</fullName>
    </submittedName>
</protein>
<accession>A0ABP7TST9</accession>
<reference evidence="3" key="1">
    <citation type="journal article" date="2019" name="Int. J. Syst. Evol. Microbiol.">
        <title>The Global Catalogue of Microorganisms (GCM) 10K type strain sequencing project: providing services to taxonomists for standard genome sequencing and annotation.</title>
        <authorList>
            <consortium name="The Broad Institute Genomics Platform"/>
            <consortium name="The Broad Institute Genome Sequencing Center for Infectious Disease"/>
            <person name="Wu L."/>
            <person name="Ma J."/>
        </authorList>
    </citation>
    <scope>NUCLEOTIDE SEQUENCE [LARGE SCALE GENOMIC DNA]</scope>
    <source>
        <strain evidence="3">JCM 17342</strain>
    </source>
</reference>
<dbReference type="Gene3D" id="3.20.20.210">
    <property type="match status" value="1"/>
</dbReference>
<dbReference type="EMBL" id="BAABAL010000019">
    <property type="protein sequence ID" value="GAA4030519.1"/>
    <property type="molecule type" value="Genomic_DNA"/>
</dbReference>
<dbReference type="PANTHER" id="PTHR43844:SF2">
    <property type="entry name" value="SYNTHASE, VITAMIN-B12 INDEPENDENT, PUTATIVE (AFU_ORTHOLOGUE AFUA_3G12060)-RELATED"/>
    <property type="match status" value="1"/>
</dbReference>
<gene>
    <name evidence="2" type="ORF">GCM10022247_64500</name>
</gene>
<dbReference type="SUPFAM" id="SSF51726">
    <property type="entry name" value="UROD/MetE-like"/>
    <property type="match status" value="1"/>
</dbReference>
<dbReference type="Proteomes" id="UP001501747">
    <property type="component" value="Unassembled WGS sequence"/>
</dbReference>
<feature type="domain" description="Cobalamin-independent methionine synthase MetE C-terminal/archaeal" evidence="1">
    <location>
        <begin position="17"/>
        <end position="342"/>
    </location>
</feature>
<evidence type="ECO:0000313" key="2">
    <source>
        <dbReference type="EMBL" id="GAA4030519.1"/>
    </source>
</evidence>
<comment type="caution">
    <text evidence="2">The sequence shown here is derived from an EMBL/GenBank/DDBJ whole genome shotgun (WGS) entry which is preliminary data.</text>
</comment>
<dbReference type="RefSeq" id="WP_344883304.1">
    <property type="nucleotide sequence ID" value="NZ_BAABAL010000019.1"/>
</dbReference>
<dbReference type="PANTHER" id="PTHR43844">
    <property type="entry name" value="METHIONINE SYNTHASE"/>
    <property type="match status" value="1"/>
</dbReference>
<organism evidence="2 3">
    <name type="scientific">Allokutzneria multivorans</name>
    <dbReference type="NCBI Taxonomy" id="1142134"/>
    <lineage>
        <taxon>Bacteria</taxon>
        <taxon>Bacillati</taxon>
        <taxon>Actinomycetota</taxon>
        <taxon>Actinomycetes</taxon>
        <taxon>Pseudonocardiales</taxon>
        <taxon>Pseudonocardiaceae</taxon>
        <taxon>Allokutzneria</taxon>
    </lineage>
</organism>
<dbReference type="Pfam" id="PF01717">
    <property type="entry name" value="Meth_synt_2"/>
    <property type="match status" value="1"/>
</dbReference>
<dbReference type="CDD" id="cd03311">
    <property type="entry name" value="CIMS_C_terminal_like"/>
    <property type="match status" value="1"/>
</dbReference>
<dbReference type="InterPro" id="IPR038071">
    <property type="entry name" value="UROD/MetE-like_sf"/>
</dbReference>
<keyword evidence="3" id="KW-1185">Reference proteome</keyword>